<evidence type="ECO:0000256" key="6">
    <source>
        <dbReference type="ARBA" id="ARBA00022989"/>
    </source>
</evidence>
<feature type="domain" description="Casparian strip membrane protein" evidence="9">
    <location>
        <begin position="6"/>
        <end position="113"/>
    </location>
</feature>
<comment type="subcellular location">
    <subcellularLocation>
        <location evidence="1 8">Cell membrane</location>
        <topology evidence="1 8">Multi-pass membrane protein</topology>
    </subcellularLocation>
</comment>
<dbReference type="RefSeq" id="XP_014494887.1">
    <property type="nucleotide sequence ID" value="XM_014639401.2"/>
</dbReference>
<name>A0A1S3TMA1_VIGRR</name>
<evidence type="ECO:0000259" key="9">
    <source>
        <dbReference type="Pfam" id="PF04535"/>
    </source>
</evidence>
<evidence type="ECO:0000256" key="4">
    <source>
        <dbReference type="ARBA" id="ARBA00022475"/>
    </source>
</evidence>
<dbReference type="PANTHER" id="PTHR33573">
    <property type="entry name" value="CASP-LIKE PROTEIN 4A4"/>
    <property type="match status" value="1"/>
</dbReference>
<evidence type="ECO:0000256" key="8">
    <source>
        <dbReference type="RuleBase" id="RU361233"/>
    </source>
</evidence>
<feature type="transmembrane region" description="Helical" evidence="8">
    <location>
        <begin position="12"/>
        <end position="29"/>
    </location>
</feature>
<proteinExistence type="inferred from homology"/>
<evidence type="ECO:0000256" key="3">
    <source>
        <dbReference type="ARBA" id="ARBA00011489"/>
    </source>
</evidence>
<accession>A0A1S3TMA1</accession>
<keyword evidence="6 8" id="KW-1133">Transmembrane helix</keyword>
<reference evidence="11" key="2">
    <citation type="submission" date="2025-08" db="UniProtKB">
        <authorList>
            <consortium name="RefSeq"/>
        </authorList>
    </citation>
    <scope>IDENTIFICATION</scope>
    <source>
        <tissue evidence="11">Leaf</tissue>
    </source>
</reference>
<keyword evidence="5 8" id="KW-0812">Transmembrane</keyword>
<dbReference type="Pfam" id="PF04535">
    <property type="entry name" value="CASP_dom"/>
    <property type="match status" value="1"/>
</dbReference>
<keyword evidence="10" id="KW-1185">Reference proteome</keyword>
<dbReference type="AlphaFoldDB" id="A0A1S3TMA1"/>
<evidence type="ECO:0000256" key="7">
    <source>
        <dbReference type="ARBA" id="ARBA00023136"/>
    </source>
</evidence>
<dbReference type="PANTHER" id="PTHR33573:SF17">
    <property type="entry name" value="CASP-LIKE PROTEIN 4D1"/>
    <property type="match status" value="1"/>
</dbReference>
<comment type="similarity">
    <text evidence="2 8">Belongs to the Casparian strip membrane proteins (CASP) family.</text>
</comment>
<evidence type="ECO:0000256" key="2">
    <source>
        <dbReference type="ARBA" id="ARBA00007651"/>
    </source>
</evidence>
<evidence type="ECO:0000256" key="1">
    <source>
        <dbReference type="ARBA" id="ARBA00004651"/>
    </source>
</evidence>
<dbReference type="InterPro" id="IPR006702">
    <property type="entry name" value="CASP_dom"/>
</dbReference>
<feature type="transmembrane region" description="Helical" evidence="8">
    <location>
        <begin position="49"/>
        <end position="75"/>
    </location>
</feature>
<keyword evidence="7 8" id="KW-0472">Membrane</keyword>
<feature type="transmembrane region" description="Helical" evidence="8">
    <location>
        <begin position="96"/>
        <end position="116"/>
    </location>
</feature>
<protein>
    <recommendedName>
        <fullName evidence="8">CASP-like protein</fullName>
    </recommendedName>
</protein>
<dbReference type="GeneID" id="106756806"/>
<dbReference type="OrthoDB" id="685197at2759"/>
<dbReference type="Proteomes" id="UP000087766">
    <property type="component" value="Chromosome 1"/>
</dbReference>
<comment type="subunit">
    <text evidence="3 8">Homodimer and heterodimers.</text>
</comment>
<organism evidence="10 11">
    <name type="scientific">Vigna radiata var. radiata</name>
    <name type="common">Mung bean</name>
    <name type="synonym">Phaseolus aureus</name>
    <dbReference type="NCBI Taxonomy" id="3916"/>
    <lineage>
        <taxon>Eukaryota</taxon>
        <taxon>Viridiplantae</taxon>
        <taxon>Streptophyta</taxon>
        <taxon>Embryophyta</taxon>
        <taxon>Tracheophyta</taxon>
        <taxon>Spermatophyta</taxon>
        <taxon>Magnoliopsida</taxon>
        <taxon>eudicotyledons</taxon>
        <taxon>Gunneridae</taxon>
        <taxon>Pentapetalae</taxon>
        <taxon>rosids</taxon>
        <taxon>fabids</taxon>
        <taxon>Fabales</taxon>
        <taxon>Fabaceae</taxon>
        <taxon>Papilionoideae</taxon>
        <taxon>50 kb inversion clade</taxon>
        <taxon>NPAAA clade</taxon>
        <taxon>indigoferoid/millettioid clade</taxon>
        <taxon>Phaseoleae</taxon>
        <taxon>Vigna</taxon>
    </lineage>
</organism>
<evidence type="ECO:0000313" key="10">
    <source>
        <dbReference type="Proteomes" id="UP000087766"/>
    </source>
</evidence>
<gene>
    <name evidence="11" type="primary">LOC106756806</name>
</gene>
<evidence type="ECO:0000313" key="11">
    <source>
        <dbReference type="RefSeq" id="XP_014494887.1"/>
    </source>
</evidence>
<keyword evidence="4 8" id="KW-1003">Cell membrane</keyword>
<evidence type="ECO:0000256" key="5">
    <source>
        <dbReference type="ARBA" id="ARBA00022692"/>
    </source>
</evidence>
<sequence>MVTKSVANSILALRIVALATSAASMALLVTNTYKFQNGAEVKYQDFSSYSLVVAMAVVACAYSILQLPFAIYYAVRHKRLINSGFLRKFDLYADQVISLCLGVAIGAGFALSVELKKFIEDDVKASDDFKGTYNDILIRGFISSAFLLVTFFSMAILSFISSKNRPRQQPNPSLPIFSPI</sequence>
<dbReference type="GO" id="GO:0005886">
    <property type="term" value="C:plasma membrane"/>
    <property type="evidence" value="ECO:0007669"/>
    <property type="project" value="UniProtKB-SubCell"/>
</dbReference>
<reference evidence="10" key="1">
    <citation type="journal article" date="2014" name="Nat. Commun.">
        <title>Genome sequence of mungbean and insights into evolution within Vigna species.</title>
        <authorList>
            <person name="Kang Y.J."/>
            <person name="Kim S.K."/>
            <person name="Kim M.Y."/>
            <person name="Lestari P."/>
            <person name="Kim K.H."/>
            <person name="Ha B.K."/>
            <person name="Jun T.H."/>
            <person name="Hwang W.J."/>
            <person name="Lee T."/>
            <person name="Lee J."/>
            <person name="Shim S."/>
            <person name="Yoon M.Y."/>
            <person name="Jang Y.E."/>
            <person name="Han K.S."/>
            <person name="Taeprayoon P."/>
            <person name="Yoon N."/>
            <person name="Somta P."/>
            <person name="Tanya P."/>
            <person name="Kim K.S."/>
            <person name="Gwag J.G."/>
            <person name="Moon J.K."/>
            <person name="Lee Y.H."/>
            <person name="Park B.S."/>
            <person name="Bombarely A."/>
            <person name="Doyle J.J."/>
            <person name="Jackson S.A."/>
            <person name="Schafleitner R."/>
            <person name="Srinives P."/>
            <person name="Varshney R.K."/>
            <person name="Lee S.H."/>
        </authorList>
    </citation>
    <scope>NUCLEOTIDE SEQUENCE [LARGE SCALE GENOMIC DNA]</scope>
    <source>
        <strain evidence="10">cv. VC1973A</strain>
    </source>
</reference>
<feature type="transmembrane region" description="Helical" evidence="8">
    <location>
        <begin position="136"/>
        <end position="160"/>
    </location>
</feature>
<dbReference type="KEGG" id="vra:106756806"/>